<accession>Q480Z5</accession>
<comment type="subcellular location">
    <subcellularLocation>
        <location evidence="1">Membrane</location>
        <topology evidence="1">Multi-pass membrane protein</topology>
    </subcellularLocation>
</comment>
<evidence type="ECO:0000313" key="9">
    <source>
        <dbReference type="EMBL" id="AAZ26535.1"/>
    </source>
</evidence>
<dbReference type="SUPFAM" id="SSF58104">
    <property type="entry name" value="Methyl-accepting chemotaxis protein (MCP) signaling domain"/>
    <property type="match status" value="1"/>
</dbReference>
<gene>
    <name evidence="9" type="ordered locus">CPS_2660</name>
</gene>
<evidence type="ECO:0000256" key="3">
    <source>
        <dbReference type="ARBA" id="ARBA00022989"/>
    </source>
</evidence>
<name>Q480Z5_COLP3</name>
<dbReference type="PANTHER" id="PTHR32089:SF119">
    <property type="entry name" value="METHYL-ACCEPTING CHEMOTAXIS PROTEIN CTPL"/>
    <property type="match status" value="1"/>
</dbReference>
<evidence type="ECO:0000256" key="6">
    <source>
        <dbReference type="PROSITE-ProRule" id="PRU00284"/>
    </source>
</evidence>
<dbReference type="Pfam" id="PF00015">
    <property type="entry name" value="MCPsignal"/>
    <property type="match status" value="1"/>
</dbReference>
<keyword evidence="3 7" id="KW-1133">Transmembrane helix</keyword>
<keyword evidence="2 7" id="KW-0812">Transmembrane</keyword>
<dbReference type="SMART" id="SM00283">
    <property type="entry name" value="MA"/>
    <property type="match status" value="1"/>
</dbReference>
<evidence type="ECO:0000256" key="2">
    <source>
        <dbReference type="ARBA" id="ARBA00022692"/>
    </source>
</evidence>
<feature type="transmembrane region" description="Helical" evidence="7">
    <location>
        <begin position="43"/>
        <end position="61"/>
    </location>
</feature>
<evidence type="ECO:0000256" key="7">
    <source>
        <dbReference type="SAM" id="Phobius"/>
    </source>
</evidence>
<protein>
    <submittedName>
        <fullName evidence="9">Methyl-accepting chemotaxis protein</fullName>
    </submittedName>
</protein>
<dbReference type="STRING" id="167879.CPS_2660"/>
<dbReference type="PROSITE" id="PS50111">
    <property type="entry name" value="CHEMOTAXIS_TRANSDUC_2"/>
    <property type="match status" value="1"/>
</dbReference>
<dbReference type="RefSeq" id="WP_011043468.1">
    <property type="nucleotide sequence ID" value="NC_003910.7"/>
</dbReference>
<feature type="domain" description="Methyl-accepting transducer" evidence="8">
    <location>
        <begin position="115"/>
        <end position="351"/>
    </location>
</feature>
<proteinExistence type="predicted"/>
<evidence type="ECO:0000313" key="10">
    <source>
        <dbReference type="Proteomes" id="UP000000547"/>
    </source>
</evidence>
<dbReference type="EMBL" id="CP000083">
    <property type="protein sequence ID" value="AAZ26535.1"/>
    <property type="molecule type" value="Genomic_DNA"/>
</dbReference>
<dbReference type="GO" id="GO:0016020">
    <property type="term" value="C:membrane"/>
    <property type="evidence" value="ECO:0007669"/>
    <property type="project" value="UniProtKB-SubCell"/>
</dbReference>
<organism evidence="9 10">
    <name type="scientific">Colwellia psychrerythraea (strain 34H / ATCC BAA-681)</name>
    <name type="common">Vibrio psychroerythus</name>
    <dbReference type="NCBI Taxonomy" id="167879"/>
    <lineage>
        <taxon>Bacteria</taxon>
        <taxon>Pseudomonadati</taxon>
        <taxon>Pseudomonadota</taxon>
        <taxon>Gammaproteobacteria</taxon>
        <taxon>Alteromonadales</taxon>
        <taxon>Colwelliaceae</taxon>
        <taxon>Colwellia</taxon>
    </lineage>
</organism>
<reference evidence="9" key="1">
    <citation type="journal article" date="2005" name="Proc. Natl. Acad. Sci. U.S.A.">
        <title>The psychrophilic lifestyle as revealed by the genome sequence of Colwellia psychrerythraea 34H through genomic and proteomic analyses.</title>
        <authorList>
            <person name="Methe B.A."/>
            <person name="Nelson K.E."/>
            <person name="Deming J.W."/>
            <person name="Momen B."/>
            <person name="Melamud E."/>
            <person name="Zhang X."/>
            <person name="Moult J."/>
            <person name="Madupu R."/>
            <person name="Nelson W.C."/>
            <person name="Dodson R.J."/>
            <person name="Brinkac L.M."/>
            <person name="Daugherty S.C."/>
            <person name="Durkin A.S."/>
            <person name="DeBoy R.T."/>
            <person name="Kolonay J.F."/>
            <person name="Sullivan S.A."/>
            <person name="Zhou L."/>
            <person name="Davidsen T.M."/>
            <person name="Wu M."/>
            <person name="Huston A.L."/>
            <person name="Lewis M."/>
            <person name="Weaver B."/>
            <person name="Weidman J.F."/>
            <person name="Khouri H."/>
            <person name="Utterback T.R."/>
            <person name="Feldblyum T.V."/>
            <person name="Fraser C.M."/>
        </authorList>
    </citation>
    <scope>NUCLEOTIDE SEQUENCE [LARGE SCALE GENOMIC DNA]</scope>
    <source>
        <strain evidence="9">34H</strain>
    </source>
</reference>
<feature type="transmembrane region" description="Helical" evidence="7">
    <location>
        <begin position="14"/>
        <end position="36"/>
    </location>
</feature>
<evidence type="ECO:0000256" key="5">
    <source>
        <dbReference type="ARBA" id="ARBA00023224"/>
    </source>
</evidence>
<dbReference type="Proteomes" id="UP000000547">
    <property type="component" value="Chromosome"/>
</dbReference>
<dbReference type="Gene3D" id="1.10.287.950">
    <property type="entry name" value="Methyl-accepting chemotaxis protein"/>
    <property type="match status" value="1"/>
</dbReference>
<dbReference type="InterPro" id="IPR004089">
    <property type="entry name" value="MCPsignal_dom"/>
</dbReference>
<dbReference type="KEGG" id="cps:CPS_2660"/>
<dbReference type="HOGENOM" id="CLU_000445_107_18_6"/>
<dbReference type="GO" id="GO:0006935">
    <property type="term" value="P:chemotaxis"/>
    <property type="evidence" value="ECO:0007669"/>
    <property type="project" value="UniProtKB-ARBA"/>
</dbReference>
<sequence>MVIFLPVEYSIKLFGLKLTLICLITLMLTLINFVPLDGTTSSVLFSAVIIYFFVGLTLTVSHQEHQFNSIINSLDPISFDYRSLKFDTLLSKNTTISLLNSFRELSRINQQQKNKLKEVNHSASQVIASTTCLSNNVEKQFNATSSTAAAITEMSQSISEVSSKISAVHNSAMHADEIVQSGQIHIISLTGAILEVSKEVSQTQQGMQELDELAQEVTLITESIRKISSQINLLGLNASIEAARAGSVGRGFAVVAEEVRNLAISTHSSSEHIANKINQVLSQSSDTVESMKLVVEKTNACGEKAKSVNKMLKDIALATNSVQQETEVVSVNAEQQVLATEEISRHVEQIVQSSEANADIAKQTELVAEHLRKLTS</sequence>
<dbReference type="GO" id="GO:0007165">
    <property type="term" value="P:signal transduction"/>
    <property type="evidence" value="ECO:0007669"/>
    <property type="project" value="UniProtKB-KW"/>
</dbReference>
<keyword evidence="5 6" id="KW-0807">Transducer</keyword>
<keyword evidence="4 7" id="KW-0472">Membrane</keyword>
<evidence type="ECO:0000259" key="8">
    <source>
        <dbReference type="PROSITE" id="PS50111"/>
    </source>
</evidence>
<dbReference type="PANTHER" id="PTHR32089">
    <property type="entry name" value="METHYL-ACCEPTING CHEMOTAXIS PROTEIN MCPB"/>
    <property type="match status" value="1"/>
</dbReference>
<evidence type="ECO:0000256" key="1">
    <source>
        <dbReference type="ARBA" id="ARBA00004141"/>
    </source>
</evidence>
<dbReference type="AlphaFoldDB" id="Q480Z5"/>
<evidence type="ECO:0000256" key="4">
    <source>
        <dbReference type="ARBA" id="ARBA00023136"/>
    </source>
</evidence>